<proteinExistence type="predicted"/>
<protein>
    <submittedName>
        <fullName evidence="7">Lipoprotein, putative</fullName>
    </submittedName>
</protein>
<keyword evidence="3 4" id="KW-0408">Iron</keyword>
<dbReference type="SUPFAM" id="SSF46626">
    <property type="entry name" value="Cytochrome c"/>
    <property type="match status" value="1"/>
</dbReference>
<comment type="caution">
    <text evidence="7">The sequence shown here is derived from an EMBL/GenBank/DDBJ whole genome shotgun (WGS) entry which is preliminary data.</text>
</comment>
<feature type="domain" description="Cytochrome c" evidence="6">
    <location>
        <begin position="354"/>
        <end position="486"/>
    </location>
</feature>
<organism evidence="7 8">
    <name type="scientific">Neptuniibacter caesariensis</name>
    <dbReference type="NCBI Taxonomy" id="207954"/>
    <lineage>
        <taxon>Bacteria</taxon>
        <taxon>Pseudomonadati</taxon>
        <taxon>Pseudomonadota</taxon>
        <taxon>Gammaproteobacteria</taxon>
        <taxon>Oceanospirillales</taxon>
        <taxon>Oceanospirillaceae</taxon>
        <taxon>Neptuniibacter</taxon>
    </lineage>
</organism>
<keyword evidence="5" id="KW-0732">Signal</keyword>
<dbReference type="PANTHER" id="PTHR30600:SF4">
    <property type="entry name" value="CYTOCHROME C DOMAIN-CONTAINING PROTEIN"/>
    <property type="match status" value="1"/>
</dbReference>
<dbReference type="GO" id="GO:0004130">
    <property type="term" value="F:cytochrome-c peroxidase activity"/>
    <property type="evidence" value="ECO:0007669"/>
    <property type="project" value="TreeGrafter"/>
</dbReference>
<dbReference type="GO" id="GO:0020037">
    <property type="term" value="F:heme binding"/>
    <property type="evidence" value="ECO:0007669"/>
    <property type="project" value="InterPro"/>
</dbReference>
<feature type="chain" id="PRO_5031504767" evidence="5">
    <location>
        <begin position="25"/>
        <end position="486"/>
    </location>
</feature>
<dbReference type="OrthoDB" id="9805202at2"/>
<evidence type="ECO:0000256" key="2">
    <source>
        <dbReference type="ARBA" id="ARBA00022723"/>
    </source>
</evidence>
<dbReference type="PIRSF" id="PIRSF028099">
    <property type="entry name" value="DUF1111"/>
    <property type="match status" value="1"/>
</dbReference>
<dbReference type="Gene3D" id="1.10.760.10">
    <property type="entry name" value="Cytochrome c-like domain"/>
    <property type="match status" value="1"/>
</dbReference>
<gene>
    <name evidence="7" type="ORF">MED92_05798</name>
</gene>
<dbReference type="GO" id="GO:0046872">
    <property type="term" value="F:metal ion binding"/>
    <property type="evidence" value="ECO:0007669"/>
    <property type="project" value="UniProtKB-KW"/>
</dbReference>
<reference evidence="7 8" key="1">
    <citation type="submission" date="2006-02" db="EMBL/GenBank/DDBJ databases">
        <authorList>
            <person name="Pinhassi J."/>
            <person name="Pedros-Alio C."/>
            <person name="Ferriera S."/>
            <person name="Johnson J."/>
            <person name="Kravitz S."/>
            <person name="Halpern A."/>
            <person name="Remington K."/>
            <person name="Beeson K."/>
            <person name="Tran B."/>
            <person name="Rogers Y.-H."/>
            <person name="Friedman R."/>
            <person name="Venter J.C."/>
        </authorList>
    </citation>
    <scope>NUCLEOTIDE SEQUENCE [LARGE SCALE GENOMIC DNA]</scope>
    <source>
        <strain evidence="7 8">MED92</strain>
    </source>
</reference>
<dbReference type="GO" id="GO:0009055">
    <property type="term" value="F:electron transfer activity"/>
    <property type="evidence" value="ECO:0007669"/>
    <property type="project" value="InterPro"/>
</dbReference>
<name>A0A7U8GSL2_NEPCE</name>
<dbReference type="InterPro" id="IPR009056">
    <property type="entry name" value="Cyt_c-like_dom"/>
</dbReference>
<accession>A0A7U8GSL2</accession>
<feature type="signal peptide" evidence="5">
    <location>
        <begin position="1"/>
        <end position="24"/>
    </location>
</feature>
<dbReference type="PANTHER" id="PTHR30600">
    <property type="entry name" value="CYTOCHROME C PEROXIDASE-RELATED"/>
    <property type="match status" value="1"/>
</dbReference>
<dbReference type="Pfam" id="PF06537">
    <property type="entry name" value="DHOR"/>
    <property type="match status" value="1"/>
</dbReference>
<evidence type="ECO:0000256" key="3">
    <source>
        <dbReference type="ARBA" id="ARBA00023004"/>
    </source>
</evidence>
<dbReference type="InterPro" id="IPR010538">
    <property type="entry name" value="DHOR"/>
</dbReference>
<keyword evidence="8" id="KW-1185">Reference proteome</keyword>
<keyword evidence="1 4" id="KW-0349">Heme</keyword>
<evidence type="ECO:0000313" key="8">
    <source>
        <dbReference type="Proteomes" id="UP000002171"/>
    </source>
</evidence>
<dbReference type="InterPro" id="IPR051395">
    <property type="entry name" value="Cytochrome_c_Peroxidase/MauG"/>
</dbReference>
<evidence type="ECO:0000256" key="4">
    <source>
        <dbReference type="PROSITE-ProRule" id="PRU00433"/>
    </source>
</evidence>
<evidence type="ECO:0000256" key="5">
    <source>
        <dbReference type="SAM" id="SignalP"/>
    </source>
</evidence>
<evidence type="ECO:0000256" key="1">
    <source>
        <dbReference type="ARBA" id="ARBA00022617"/>
    </source>
</evidence>
<sequence>MKSPLLKLTSAMLLAGLVSKGAMAEESYTQLEPGEIAQGGNTTHYKKVNAKAFTHPAANMPFKQQLDFRIGNGIFKKLWVAAPSSTTASDGLGPLYNARSCMQCHTRDGRGHTPKANWPEDNAVSMFLRLSIPPQTEEQINALKSGRIGVVPDPVYGTQLQDFAVTGLQAEGRMNISYSEFDVELSGGQRVTLRRPAYKITDLQYGATHPDLMISPRIAPAMIGLGLLENIAETDIKALSDPTDRDRNGISGKPNWVWDSSVQKLRIGRFGWKAGHPSLNQQNNSAFNGDIGISTPYSPDPYGDCTEQQSACLKMANGNTELQEGVEASSKMNDVLLFYTRHIAVPARRQADKPEVLAGKKVFYETGCQHCHQPKFRTANNPELPQLSNQLIWPYTDMLLHDMGEGLADHRPEFSANGREWRTAPLWGIGLMRTVSKQASYLHDGRARTLLEAILWHGGEAETAMRAVKTMPVQDRDNLIKFLESL</sequence>
<evidence type="ECO:0000259" key="6">
    <source>
        <dbReference type="PROSITE" id="PS51007"/>
    </source>
</evidence>
<dbReference type="RefSeq" id="WP_007021625.1">
    <property type="nucleotide sequence ID" value="NZ_CH724126.1"/>
</dbReference>
<dbReference type="Proteomes" id="UP000002171">
    <property type="component" value="Unassembled WGS sequence"/>
</dbReference>
<dbReference type="PROSITE" id="PS51007">
    <property type="entry name" value="CYTC"/>
    <property type="match status" value="1"/>
</dbReference>
<dbReference type="AlphaFoldDB" id="A0A7U8GSL2"/>
<keyword evidence="7" id="KW-0449">Lipoprotein</keyword>
<keyword evidence="2 4" id="KW-0479">Metal-binding</keyword>
<dbReference type="InterPro" id="IPR036909">
    <property type="entry name" value="Cyt_c-like_dom_sf"/>
</dbReference>
<evidence type="ECO:0000313" key="7">
    <source>
        <dbReference type="EMBL" id="EAR62607.1"/>
    </source>
</evidence>
<dbReference type="EMBL" id="AAOW01000002">
    <property type="protein sequence ID" value="EAR62607.1"/>
    <property type="molecule type" value="Genomic_DNA"/>
</dbReference>